<accession>F9RY23</accession>
<name>F9RY23_9VIBR</name>
<keyword evidence="2" id="KW-1185">Reference proteome</keyword>
<reference evidence="1 2" key="1">
    <citation type="journal article" date="2012" name="Int. J. Syst. Evol. Microbiol.">
        <title>Vibrio caribbeanicus sp. nov., isolated from the marine sponge Scleritoderma cyanea.</title>
        <authorList>
            <person name="Hoffmann M."/>
            <person name="Monday S.R."/>
            <person name="Allard M.W."/>
            <person name="Strain E.A."/>
            <person name="Whittaker P."/>
            <person name="Naum M."/>
            <person name="McCarthy P.J."/>
            <person name="Lopez J.V."/>
            <person name="Fischer M."/>
            <person name="Brown E.W."/>
        </authorList>
    </citation>
    <scope>NUCLEOTIDE SEQUENCE [LARGE SCALE GENOMIC DNA]</scope>
    <source>
        <strain evidence="1 2">ATCC 700023</strain>
    </source>
</reference>
<comment type="caution">
    <text evidence="1">The sequence shown here is derived from an EMBL/GenBank/DDBJ whole genome shotgun (WGS) entry which is preliminary data.</text>
</comment>
<evidence type="ECO:0000313" key="1">
    <source>
        <dbReference type="EMBL" id="EGU47023.1"/>
    </source>
</evidence>
<dbReference type="AlphaFoldDB" id="F9RY23"/>
<evidence type="ECO:0000313" key="2">
    <source>
        <dbReference type="Proteomes" id="UP000004605"/>
    </source>
</evidence>
<gene>
    <name evidence="1" type="ORF">VII00023_02069</name>
</gene>
<dbReference type="EMBL" id="AFWF01000030">
    <property type="protein sequence ID" value="EGU47023.1"/>
    <property type="molecule type" value="Genomic_DNA"/>
</dbReference>
<proteinExistence type="predicted"/>
<protein>
    <submittedName>
        <fullName evidence="1">Uncharacterized protein</fullName>
    </submittedName>
</protein>
<organism evidence="1 2">
    <name type="scientific">Vibrio ichthyoenteri ATCC 700023</name>
    <dbReference type="NCBI Taxonomy" id="870968"/>
    <lineage>
        <taxon>Bacteria</taxon>
        <taxon>Pseudomonadati</taxon>
        <taxon>Pseudomonadota</taxon>
        <taxon>Gammaproteobacteria</taxon>
        <taxon>Vibrionales</taxon>
        <taxon>Vibrionaceae</taxon>
        <taxon>Vibrio</taxon>
    </lineage>
</organism>
<dbReference type="Proteomes" id="UP000004605">
    <property type="component" value="Unassembled WGS sequence"/>
</dbReference>
<sequence length="30" mass="3232">MLIVLHDLQLMIFALLGGLSGFLAAKNFQG</sequence>